<organism evidence="1 2">
    <name type="scientific">Paenibacillus mesotrionivorans</name>
    <dbReference type="NCBI Taxonomy" id="3160968"/>
    <lineage>
        <taxon>Bacteria</taxon>
        <taxon>Bacillati</taxon>
        <taxon>Bacillota</taxon>
        <taxon>Bacilli</taxon>
        <taxon>Bacillales</taxon>
        <taxon>Paenibacillaceae</taxon>
        <taxon>Paenibacillus</taxon>
    </lineage>
</organism>
<accession>A0ACC7P350</accession>
<comment type="caution">
    <text evidence="1">The sequence shown here is derived from an EMBL/GenBank/DDBJ whole genome shotgun (WGS) entry which is preliminary data.</text>
</comment>
<evidence type="ECO:0000313" key="1">
    <source>
        <dbReference type="EMBL" id="MFM9328737.1"/>
    </source>
</evidence>
<name>A0ACC7P350_9BACL</name>
<keyword evidence="2" id="KW-1185">Reference proteome</keyword>
<dbReference type="Proteomes" id="UP001631969">
    <property type="component" value="Unassembled WGS sequence"/>
</dbReference>
<evidence type="ECO:0000313" key="2">
    <source>
        <dbReference type="Proteomes" id="UP001631969"/>
    </source>
</evidence>
<gene>
    <name evidence="1" type="ORF">ACI1P1_10595</name>
</gene>
<dbReference type="EMBL" id="JBJURJ010000006">
    <property type="protein sequence ID" value="MFM9328737.1"/>
    <property type="molecule type" value="Genomic_DNA"/>
</dbReference>
<proteinExistence type="predicted"/>
<sequence>MYRSSLEVMKATIRQVMGESSWPIYVEALPAELMVPAFYLEHQASSAETTGVSTVRFEIQWQVMVLPEMPAGGVPDGLAQLTVADRLREAFMRGPVLTAPEGTVFQVEAFTGGTGETGMFLTVTLSTQYTPSAAVPEAPLVQELHWKGI</sequence>
<reference evidence="1" key="1">
    <citation type="submission" date="2024-12" db="EMBL/GenBank/DDBJ databases">
        <authorList>
            <person name="Wu N."/>
        </authorList>
    </citation>
    <scope>NUCLEOTIDE SEQUENCE</scope>
    <source>
        <strain evidence="1">P15</strain>
    </source>
</reference>
<protein>
    <submittedName>
        <fullName evidence="1">Uncharacterized protein</fullName>
    </submittedName>
</protein>